<dbReference type="EC" id="1.3.98.3" evidence="3"/>
<dbReference type="CDD" id="cd01335">
    <property type="entry name" value="Radical_SAM"/>
    <property type="match status" value="1"/>
</dbReference>
<reference evidence="3 4" key="1">
    <citation type="submission" date="2020-08" db="EMBL/GenBank/DDBJ databases">
        <title>Genome public.</title>
        <authorList>
            <person name="Liu C."/>
            <person name="Sun Q."/>
        </authorList>
    </citation>
    <scope>NUCLEOTIDE SEQUENCE [LARGE SCALE GENOMIC DNA]</scope>
    <source>
        <strain evidence="3 4">BX17</strain>
    </source>
</reference>
<dbReference type="InterPro" id="IPR023995">
    <property type="entry name" value="HemZ"/>
</dbReference>
<evidence type="ECO:0000256" key="1">
    <source>
        <dbReference type="SAM" id="MobiDB-lite"/>
    </source>
</evidence>
<dbReference type="PANTHER" id="PTHR13932:SF1">
    <property type="entry name" value="OXYGEN-INDEPENDENT COPROPORPHYRINOGEN-III OXIDASE-LIKE PROTEIN HEMZ"/>
    <property type="match status" value="1"/>
</dbReference>
<dbReference type="SUPFAM" id="SSF102114">
    <property type="entry name" value="Radical SAM enzymes"/>
    <property type="match status" value="1"/>
</dbReference>
<dbReference type="InterPro" id="IPR034505">
    <property type="entry name" value="Coproporphyrinogen-III_oxidase"/>
</dbReference>
<dbReference type="SMART" id="SM00729">
    <property type="entry name" value="Elp3"/>
    <property type="match status" value="1"/>
</dbReference>
<dbReference type="RefSeq" id="WP_186901581.1">
    <property type="nucleotide sequence ID" value="NZ_JACOOT010000029.1"/>
</dbReference>
<dbReference type="InterPro" id="IPR006638">
    <property type="entry name" value="Elp3/MiaA/NifB-like_rSAM"/>
</dbReference>
<dbReference type="Pfam" id="PF04055">
    <property type="entry name" value="Radical_SAM"/>
    <property type="match status" value="1"/>
</dbReference>
<dbReference type="GO" id="GO:0006779">
    <property type="term" value="P:porphyrin-containing compound biosynthetic process"/>
    <property type="evidence" value="ECO:0007669"/>
    <property type="project" value="TreeGrafter"/>
</dbReference>
<organism evidence="3 4">
    <name type="scientific">Blautia segnis</name>
    <dbReference type="NCBI Taxonomy" id="2763030"/>
    <lineage>
        <taxon>Bacteria</taxon>
        <taxon>Bacillati</taxon>
        <taxon>Bacillota</taxon>
        <taxon>Clostridia</taxon>
        <taxon>Lachnospirales</taxon>
        <taxon>Lachnospiraceae</taxon>
        <taxon>Blautia</taxon>
    </lineage>
</organism>
<gene>
    <name evidence="3" type="primary">hemZ</name>
    <name evidence="3" type="ORF">H8S54_12295</name>
</gene>
<dbReference type="GO" id="GO:0005737">
    <property type="term" value="C:cytoplasm"/>
    <property type="evidence" value="ECO:0007669"/>
    <property type="project" value="TreeGrafter"/>
</dbReference>
<dbReference type="SFLD" id="SFLDF00310">
    <property type="entry name" value="oxygen-independent_coproporphy"/>
    <property type="match status" value="1"/>
</dbReference>
<accession>A0A8I0ABZ2</accession>
<dbReference type="NCBIfam" id="TIGR03994">
    <property type="entry name" value="rSAM_HemZ"/>
    <property type="match status" value="1"/>
</dbReference>
<dbReference type="Gene3D" id="3.80.30.20">
    <property type="entry name" value="tm_1862 like domain"/>
    <property type="match status" value="1"/>
</dbReference>
<dbReference type="GO" id="GO:0051539">
    <property type="term" value="F:4 iron, 4 sulfur cluster binding"/>
    <property type="evidence" value="ECO:0007669"/>
    <property type="project" value="TreeGrafter"/>
</dbReference>
<dbReference type="SFLD" id="SFLDG01082">
    <property type="entry name" value="B12-binding_domain_containing"/>
    <property type="match status" value="1"/>
</dbReference>
<comment type="caution">
    <text evidence="3">The sequence shown here is derived from an EMBL/GenBank/DDBJ whole genome shotgun (WGS) entry which is preliminary data.</text>
</comment>
<evidence type="ECO:0000313" key="3">
    <source>
        <dbReference type="EMBL" id="MBC5651865.1"/>
    </source>
</evidence>
<dbReference type="PROSITE" id="PS51918">
    <property type="entry name" value="RADICAL_SAM"/>
    <property type="match status" value="1"/>
</dbReference>
<dbReference type="EMBL" id="JACOOT010000029">
    <property type="protein sequence ID" value="MBC5651865.1"/>
    <property type="molecule type" value="Genomic_DNA"/>
</dbReference>
<dbReference type="SFLD" id="SFLDS00029">
    <property type="entry name" value="Radical_SAM"/>
    <property type="match status" value="1"/>
</dbReference>
<dbReference type="AlphaFoldDB" id="A0A8I0ABZ2"/>
<name>A0A8I0ABZ2_9FIRM</name>
<dbReference type="PANTHER" id="PTHR13932">
    <property type="entry name" value="COPROPORPHYRINIGEN III OXIDASE"/>
    <property type="match status" value="1"/>
</dbReference>
<dbReference type="Proteomes" id="UP000652847">
    <property type="component" value="Unassembled WGS sequence"/>
</dbReference>
<feature type="region of interest" description="Disordered" evidence="1">
    <location>
        <begin position="87"/>
        <end position="111"/>
    </location>
</feature>
<evidence type="ECO:0000313" key="4">
    <source>
        <dbReference type="Proteomes" id="UP000652847"/>
    </source>
</evidence>
<sequence>MILPQQSATKRGTIHLCKIGILLLDRDFEHDVYELIKAFYPEGDIHSLYEKDEEEYDIFFTVERDEKDFIIRYETKDKKGAARAAVTTGADLKEESSEAKKPEDGAQESPKIMDAHELRKANKDGLKYVLYNVLVKLTGRTLPWGNLTGIRPAKLAMGMIESGMKNTEIAQVMRDHYLVSAKKTALAITIANRERALLQDIDYEHGYSLYVGIPFCPSICLYCSFSSYPLKIWHKRVDEYLDALCLEIRETAKMMKNYKLDTIYIGGGTPTTLEPDQLRRLLDQLGESFGFDGLVEFTIEAGRPDSITREKLEAIREYPVTRISVNPQTMNQKTLEIIGRRHTVAQTIEAFQLARELDYNNINMDLIVGLPGEDISMVRNTLDKIKELSPDSLTVHSLAVKRAARLNMFRDKYQEMTFENNQEIMDLTQQTAYSMEMGPYYLYRQKNMKGNFENVGYAKVDKAGIYNILIMEEKQPIIALGAGGSSKLVFDHGKRIERVENVKDVTSYIARIDEMIERKRTGIGTWL</sequence>
<keyword evidence="4" id="KW-1185">Reference proteome</keyword>
<dbReference type="InterPro" id="IPR023404">
    <property type="entry name" value="rSAM_horseshoe"/>
</dbReference>
<feature type="domain" description="Radical SAM core" evidence="2">
    <location>
        <begin position="201"/>
        <end position="436"/>
    </location>
</feature>
<dbReference type="SFLD" id="SFLDG01065">
    <property type="entry name" value="anaerobic_coproporphyrinogen-I"/>
    <property type="match status" value="1"/>
</dbReference>
<dbReference type="InterPro" id="IPR058240">
    <property type="entry name" value="rSAM_sf"/>
</dbReference>
<protein>
    <submittedName>
        <fullName evidence="3">Coproporphyrinogen dehydrogenase HemZ</fullName>
        <ecNumber evidence="3">1.3.98.3</ecNumber>
    </submittedName>
</protein>
<evidence type="ECO:0000259" key="2">
    <source>
        <dbReference type="PROSITE" id="PS51918"/>
    </source>
</evidence>
<feature type="compositionally biased region" description="Basic and acidic residues" evidence="1">
    <location>
        <begin position="91"/>
        <end position="104"/>
    </location>
</feature>
<dbReference type="GO" id="GO:0051989">
    <property type="term" value="F:coproporphyrinogen dehydrogenase activity"/>
    <property type="evidence" value="ECO:0007669"/>
    <property type="project" value="UniProtKB-EC"/>
</dbReference>
<keyword evidence="3" id="KW-0560">Oxidoreductase</keyword>
<proteinExistence type="predicted"/>
<dbReference type="InterPro" id="IPR007197">
    <property type="entry name" value="rSAM"/>
</dbReference>